<organism evidence="1 2">
    <name type="scientific">Lactobacillus phage Maenad</name>
    <dbReference type="NCBI Taxonomy" id="2079431"/>
    <lineage>
        <taxon>Viruses</taxon>
        <taxon>Duplodnaviria</taxon>
        <taxon>Heunggongvirae</taxon>
        <taxon>Uroviricota</taxon>
        <taxon>Caudoviricetes</taxon>
        <taxon>Tybeckvirinae</taxon>
        <taxon>Maenadvirus</taxon>
        <taxon>Maenadvirus maenad</taxon>
    </lineage>
</organism>
<proteinExistence type="predicted"/>
<dbReference type="KEGG" id="vg:54989170"/>
<evidence type="ECO:0000313" key="2">
    <source>
        <dbReference type="Proteomes" id="UP000241031"/>
    </source>
</evidence>
<name>A0A2P0ZKT6_9CAUD</name>
<evidence type="ECO:0000313" key="1">
    <source>
        <dbReference type="EMBL" id="AVH85603.1"/>
    </source>
</evidence>
<dbReference type="EMBL" id="MG765274">
    <property type="protein sequence ID" value="AVH85603.1"/>
    <property type="molecule type" value="Genomic_DNA"/>
</dbReference>
<protein>
    <submittedName>
        <fullName evidence="1">Uncharacterized protein</fullName>
    </submittedName>
</protein>
<keyword evidence="2" id="KW-1185">Reference proteome</keyword>
<dbReference type="RefSeq" id="YP_009798699.1">
    <property type="nucleotide sequence ID" value="NC_047931.1"/>
</dbReference>
<dbReference type="Proteomes" id="UP000241031">
    <property type="component" value="Segment"/>
</dbReference>
<reference evidence="1 2" key="1">
    <citation type="submission" date="2018-01" db="EMBL/GenBank/DDBJ databases">
        <title>Lactobacillus phages that infect wine-derived L. plantarum strains.</title>
        <authorList>
            <person name="Kyrkou I."/>
            <person name="Hestbjerg Hansen L."/>
        </authorList>
    </citation>
    <scope>NUCLEOTIDE SEQUENCE [LARGE SCALE GENOMIC DNA]</scope>
</reference>
<sequence length="91" mass="10707">MADKIFDFIAKDSKQGQIKHKFIKAATLKRAIEEHDVDLKKYGVSEITLDRFIEISEKYDEYFSRETISPSERKRSLEDYQGVLLLTNVDY</sequence>
<dbReference type="GeneID" id="54989170"/>
<accession>A0A2P0ZKT6</accession>